<protein>
    <submittedName>
        <fullName evidence="1">Uncharacterized protein</fullName>
    </submittedName>
</protein>
<proteinExistence type="predicted"/>
<accession>A0A650EYY5</accession>
<dbReference type="RefSeq" id="YP_010648926.1">
    <property type="nucleotide sequence ID" value="NC_070763.1"/>
</dbReference>
<sequence length="88" mass="9618">MSDFTVNDLTKAAQMDATLADKNGWAIEVIDVNALEFRKGDDKINAFYSGASNGVYSGFIKTGKFTTSLGIRRSNITPRQLVRDALKA</sequence>
<reference evidence="1 2" key="1">
    <citation type="submission" date="2019-04" db="EMBL/GenBank/DDBJ databases">
        <authorList>
            <person name="Pope W.H."/>
            <person name="Garlena R.A."/>
            <person name="Russell D.A."/>
            <person name="Jacobs-Sera D."/>
            <person name="Hatfull G.F."/>
        </authorList>
    </citation>
    <scope>NUCLEOTIDE SEQUENCE [LARGE SCALE GENOMIC DNA]</scope>
</reference>
<dbReference type="Proteomes" id="UP000423482">
    <property type="component" value="Segment"/>
</dbReference>
<evidence type="ECO:0000313" key="1">
    <source>
        <dbReference type="EMBL" id="QGT55039.1"/>
    </source>
</evidence>
<dbReference type="GeneID" id="77924414"/>
<gene>
    <name evidence="1" type="primary">46</name>
    <name evidence="1" type="ORF">SEA_FORZA_46</name>
</gene>
<keyword evidence="2" id="KW-1185">Reference proteome</keyword>
<evidence type="ECO:0000313" key="2">
    <source>
        <dbReference type="Proteomes" id="UP000423482"/>
    </source>
</evidence>
<dbReference type="KEGG" id="vg:77924414"/>
<name>A0A650EYY5_9CAUD</name>
<organism evidence="1 2">
    <name type="scientific">Gordonia phage Forza</name>
    <dbReference type="NCBI Taxonomy" id="2571247"/>
    <lineage>
        <taxon>Viruses</taxon>
        <taxon>Duplodnaviria</taxon>
        <taxon>Heunggongvirae</taxon>
        <taxon>Uroviricota</taxon>
        <taxon>Caudoviricetes</taxon>
        <taxon>Forzavirus</taxon>
        <taxon>Forzavirus forza</taxon>
    </lineage>
</organism>
<dbReference type="EMBL" id="MK814760">
    <property type="protein sequence ID" value="QGT55039.1"/>
    <property type="molecule type" value="Genomic_DNA"/>
</dbReference>